<dbReference type="PANTHER" id="PTHR45629">
    <property type="entry name" value="SNF2/RAD54 FAMILY MEMBER"/>
    <property type="match status" value="1"/>
</dbReference>
<keyword evidence="3" id="KW-0067">ATP-binding</keyword>
<evidence type="ECO:0000313" key="9">
    <source>
        <dbReference type="Proteomes" id="UP001174694"/>
    </source>
</evidence>
<comment type="caution">
    <text evidence="8">The sequence shown here is derived from an EMBL/GenBank/DDBJ whole genome shotgun (WGS) entry which is preliminary data.</text>
</comment>
<dbReference type="CDD" id="cd18793">
    <property type="entry name" value="SF2_C_SNF"/>
    <property type="match status" value="1"/>
</dbReference>
<feature type="region of interest" description="Disordered" evidence="5">
    <location>
        <begin position="260"/>
        <end position="325"/>
    </location>
</feature>
<dbReference type="SUPFAM" id="SSF52540">
    <property type="entry name" value="P-loop containing nucleoside triphosphate hydrolases"/>
    <property type="match status" value="2"/>
</dbReference>
<feature type="region of interest" description="Disordered" evidence="5">
    <location>
        <begin position="1089"/>
        <end position="1119"/>
    </location>
</feature>
<proteinExistence type="predicted"/>
<feature type="compositionally biased region" description="Acidic residues" evidence="5">
    <location>
        <begin position="213"/>
        <end position="228"/>
    </location>
</feature>
<dbReference type="SMART" id="SM00490">
    <property type="entry name" value="HELICc"/>
    <property type="match status" value="1"/>
</dbReference>
<feature type="region of interest" description="Disordered" evidence="5">
    <location>
        <begin position="191"/>
        <end position="245"/>
    </location>
</feature>
<evidence type="ECO:0000256" key="5">
    <source>
        <dbReference type="SAM" id="MobiDB-lite"/>
    </source>
</evidence>
<dbReference type="AlphaFoldDB" id="A0AA38S172"/>
<keyword evidence="2" id="KW-0378">Hydrolase</keyword>
<dbReference type="InterPro" id="IPR000330">
    <property type="entry name" value="SNF2_N"/>
</dbReference>
<feature type="domain" description="Helicase ATP-binding" evidence="6">
    <location>
        <begin position="411"/>
        <end position="603"/>
    </location>
</feature>
<dbReference type="GO" id="GO:0005634">
    <property type="term" value="C:nucleus"/>
    <property type="evidence" value="ECO:0007669"/>
    <property type="project" value="TreeGrafter"/>
</dbReference>
<feature type="region of interest" description="Disordered" evidence="5">
    <location>
        <begin position="356"/>
        <end position="379"/>
    </location>
</feature>
<dbReference type="Pfam" id="PF00176">
    <property type="entry name" value="SNF2-rel_dom"/>
    <property type="match status" value="1"/>
</dbReference>
<dbReference type="InterPro" id="IPR050496">
    <property type="entry name" value="SNF2_RAD54_helicase_repair"/>
</dbReference>
<dbReference type="Proteomes" id="UP001174694">
    <property type="component" value="Unassembled WGS sequence"/>
</dbReference>
<dbReference type="FunFam" id="3.40.50.10810:FF:000039">
    <property type="entry name" value="DNA repair protein Rhp26/Rad26"/>
    <property type="match status" value="1"/>
</dbReference>
<dbReference type="Pfam" id="PF00271">
    <property type="entry name" value="Helicase_C"/>
    <property type="match status" value="1"/>
</dbReference>
<feature type="compositionally biased region" description="Basic and acidic residues" evidence="5">
    <location>
        <begin position="315"/>
        <end position="325"/>
    </location>
</feature>
<dbReference type="GO" id="GO:0005524">
    <property type="term" value="F:ATP binding"/>
    <property type="evidence" value="ECO:0007669"/>
    <property type="project" value="InterPro"/>
</dbReference>
<feature type="compositionally biased region" description="Low complexity" evidence="5">
    <location>
        <begin position="280"/>
        <end position="297"/>
    </location>
</feature>
<dbReference type="PANTHER" id="PTHR45629:SF7">
    <property type="entry name" value="DNA EXCISION REPAIR PROTEIN ERCC-6-RELATED"/>
    <property type="match status" value="1"/>
</dbReference>
<evidence type="ECO:0000259" key="7">
    <source>
        <dbReference type="PROSITE" id="PS51194"/>
    </source>
</evidence>
<feature type="compositionally biased region" description="Low complexity" evidence="5">
    <location>
        <begin position="1093"/>
        <end position="1108"/>
    </location>
</feature>
<dbReference type="InterPro" id="IPR001650">
    <property type="entry name" value="Helicase_C-like"/>
</dbReference>
<name>A0AA38S172_9PEZI</name>
<dbReference type="InterPro" id="IPR049730">
    <property type="entry name" value="SNF2/RAD54-like_C"/>
</dbReference>
<organism evidence="8 9">
    <name type="scientific">Pleurostoma richardsiae</name>
    <dbReference type="NCBI Taxonomy" id="41990"/>
    <lineage>
        <taxon>Eukaryota</taxon>
        <taxon>Fungi</taxon>
        <taxon>Dikarya</taxon>
        <taxon>Ascomycota</taxon>
        <taxon>Pezizomycotina</taxon>
        <taxon>Sordariomycetes</taxon>
        <taxon>Sordariomycetidae</taxon>
        <taxon>Calosphaeriales</taxon>
        <taxon>Pleurostomataceae</taxon>
        <taxon>Pleurostoma</taxon>
    </lineage>
</organism>
<dbReference type="InterPro" id="IPR027417">
    <property type="entry name" value="P-loop_NTPase"/>
</dbReference>
<accession>A0AA38S172</accession>
<keyword evidence="1" id="KW-0547">Nucleotide-binding</keyword>
<gene>
    <name evidence="8" type="ORF">NKR23_g2998</name>
</gene>
<evidence type="ECO:0000256" key="2">
    <source>
        <dbReference type="ARBA" id="ARBA00022801"/>
    </source>
</evidence>
<reference evidence="8" key="1">
    <citation type="submission" date="2022-07" db="EMBL/GenBank/DDBJ databases">
        <title>Fungi with potential for degradation of polypropylene.</title>
        <authorList>
            <person name="Gostincar C."/>
        </authorList>
    </citation>
    <scope>NUCLEOTIDE SEQUENCE</scope>
    <source>
        <strain evidence="8">EXF-13308</strain>
    </source>
</reference>
<feature type="compositionally biased region" description="Acidic residues" evidence="5">
    <location>
        <begin position="364"/>
        <end position="374"/>
    </location>
</feature>
<keyword evidence="4" id="KW-0175">Coiled coil</keyword>
<dbReference type="SMART" id="SM00487">
    <property type="entry name" value="DEXDc"/>
    <property type="match status" value="1"/>
</dbReference>
<dbReference type="Gene3D" id="3.40.50.10810">
    <property type="entry name" value="Tandem AAA-ATPase domain"/>
    <property type="match status" value="1"/>
</dbReference>
<dbReference type="InterPro" id="IPR014001">
    <property type="entry name" value="Helicase_ATP-bd"/>
</dbReference>
<evidence type="ECO:0000256" key="1">
    <source>
        <dbReference type="ARBA" id="ARBA00022741"/>
    </source>
</evidence>
<keyword evidence="9" id="KW-1185">Reference proteome</keyword>
<dbReference type="Gene3D" id="3.40.50.300">
    <property type="entry name" value="P-loop containing nucleotide triphosphate hydrolases"/>
    <property type="match status" value="1"/>
</dbReference>
<dbReference type="EMBL" id="JANBVO010000005">
    <property type="protein sequence ID" value="KAJ9152053.1"/>
    <property type="molecule type" value="Genomic_DNA"/>
</dbReference>
<sequence>MASEGSNEAAVAQPAENDQKENNLVRNAGTVGQDAWGAASPGGAATDGVVEFDEESALRNLTENVRDQDELERDITYQANLALIEAEDKKDKKRIEKAEANKVKLESQKKTQQQKLRGALGNPSLKLRIQQEISRIDSEIELVENDIVDFNTRIEQRHADEGEHEVTSGGNKKLPNETQREFLIRTGKITPFAKFGGPRPEGVEGGLANAVIDAEDEAVAQELEEEQGNDQPRSHQNLRLPGFTEEADYPISAVESEFSLRRRKKRKVQVEPASSDDFNPSGASDAPSPSSSVSAGSTVLSDDDLDRKRRRKKPAKAEASAEEKVDFSRIDDGDESLYQQRLWDWVDRRKRARQRRQQRLGEQVTDDAEEEEWFEPSPDQPDHYFDNGLKLPGDIYPSLFDYQKTGVQWLAELYAQRVGGIVGDEMGLGKTVQMISFLAALHYSKKLTKPVIVVAPATVLRQWVNEFHRWWPPLRVSILHSSGSGMLNVRSEGRIEDVDYSWDQREKQSKSSKAAKKIVNRVVKHGHVLVTTYAGLQTYGDILIPVDWDYAVLDEGHKIRNPNTAITIYCKELRTANRVILSGTPMQNNLTELWSLFDFIYPMRLGTLVNFRNEFEIPIKLGGYANASNLQIMTAQKCAETLKDTISPYLIQRLKSDVAADLPKKREQVLFCKLTKQQRTDYELFLKSGEMDAILKRTRQSLYGIDILRKICNHPDLLDPSLKHKIEYNWGDPNKSGKMQVVQALLRQWKRLGHKTLLFSQGTQMLDIIEAFVRRQDGINYLRMDGKTPIKERQTLVDRFNNDPDVDLFLLTTKVGGLGVNLTGANRVIIYDPDWNPSTDVQARERAWRLGQKKEVTIYRLMTAGTIEEKIYHRQIFKQFLTNKVLKDPKQRTSFNLSDLHDLFTLGSEDGMTETGQMFKGSQVNFKASTRPKSFITPGSDAPVVRLPEDRAQNNGEQPVKDEEPNALHGIDGVASIEDYKQQDGPEPDEEDRIMQGIFARSGVQSALEHDQIVNGKRVIQADPRMLQREADRVAATAAAHLHRSHEEARRVPIGTVTWTGEYGEAGRPSNVRRGRAGPGSAGVLAGIADRQGLSPGRSPVGSRSGTPTRPPSRPMHAKDFEKMLPPFFRSHGGKVASKLLVDHFNQYCPGTRAPKEFKIALETVATMETRGSSMRVIWALKPEYQQAPQE</sequence>
<dbReference type="CDD" id="cd18000">
    <property type="entry name" value="DEXHc_ERCC6"/>
    <property type="match status" value="1"/>
</dbReference>
<dbReference type="PROSITE" id="PS51192">
    <property type="entry name" value="HELICASE_ATP_BIND_1"/>
    <property type="match status" value="1"/>
</dbReference>
<dbReference type="GO" id="GO:0008094">
    <property type="term" value="F:ATP-dependent activity, acting on DNA"/>
    <property type="evidence" value="ECO:0007669"/>
    <property type="project" value="TreeGrafter"/>
</dbReference>
<evidence type="ECO:0000259" key="6">
    <source>
        <dbReference type="PROSITE" id="PS51192"/>
    </source>
</evidence>
<dbReference type="GO" id="GO:0006283">
    <property type="term" value="P:transcription-coupled nucleotide-excision repair"/>
    <property type="evidence" value="ECO:0007669"/>
    <property type="project" value="TreeGrafter"/>
</dbReference>
<feature type="region of interest" description="Disordered" evidence="5">
    <location>
        <begin position="1"/>
        <end position="47"/>
    </location>
</feature>
<evidence type="ECO:0000256" key="4">
    <source>
        <dbReference type="SAM" id="Coils"/>
    </source>
</evidence>
<evidence type="ECO:0000313" key="8">
    <source>
        <dbReference type="EMBL" id="KAJ9152053.1"/>
    </source>
</evidence>
<evidence type="ECO:0000256" key="3">
    <source>
        <dbReference type="ARBA" id="ARBA00022840"/>
    </source>
</evidence>
<dbReference type="InterPro" id="IPR038718">
    <property type="entry name" value="SNF2-like_sf"/>
</dbReference>
<dbReference type="PROSITE" id="PS51194">
    <property type="entry name" value="HELICASE_CTER"/>
    <property type="match status" value="1"/>
</dbReference>
<dbReference type="GO" id="GO:0016787">
    <property type="term" value="F:hydrolase activity"/>
    <property type="evidence" value="ECO:0007669"/>
    <property type="project" value="UniProtKB-KW"/>
</dbReference>
<protein>
    <submittedName>
        <fullName evidence="8">DNA repair protein rhp26</fullName>
    </submittedName>
</protein>
<feature type="coiled-coil region" evidence="4">
    <location>
        <begin position="81"/>
        <end position="146"/>
    </location>
</feature>
<feature type="domain" description="Helicase C-terminal" evidence="7">
    <location>
        <begin position="740"/>
        <end position="901"/>
    </location>
</feature>